<keyword evidence="4 7" id="KW-0812">Transmembrane</keyword>
<dbReference type="Pfam" id="PF00924">
    <property type="entry name" value="MS_channel_2nd"/>
    <property type="match status" value="1"/>
</dbReference>
<keyword evidence="7" id="KW-0407">Ion channel</keyword>
<keyword evidence="6 7" id="KW-0472">Membrane</keyword>
<comment type="subcellular location">
    <subcellularLocation>
        <location evidence="7">Cell inner membrane</location>
        <topology evidence="7">Multi-pass membrane protein</topology>
    </subcellularLocation>
    <subcellularLocation>
        <location evidence="1">Cell membrane</location>
        <topology evidence="1">Multi-pass membrane protein</topology>
    </subcellularLocation>
</comment>
<evidence type="ECO:0000256" key="2">
    <source>
        <dbReference type="ARBA" id="ARBA00008017"/>
    </source>
</evidence>
<keyword evidence="7" id="KW-0813">Transport</keyword>
<dbReference type="InterPro" id="IPR010920">
    <property type="entry name" value="LSM_dom_sf"/>
</dbReference>
<feature type="region of interest" description="Disordered" evidence="8">
    <location>
        <begin position="312"/>
        <end position="352"/>
    </location>
</feature>
<evidence type="ECO:0000256" key="6">
    <source>
        <dbReference type="ARBA" id="ARBA00023136"/>
    </source>
</evidence>
<dbReference type="SUPFAM" id="SSF50182">
    <property type="entry name" value="Sm-like ribonucleoproteins"/>
    <property type="match status" value="1"/>
</dbReference>
<evidence type="ECO:0000259" key="9">
    <source>
        <dbReference type="Pfam" id="PF00924"/>
    </source>
</evidence>
<name>A0A1I4GFC1_9PROT</name>
<sequence length="352" mass="39350">MTDQNEKANKPDQTNSTENSEQQSDVADVAQQIDADLGESVERIDNWIDSGIELLPNIILGIVLFFVSYGVGVFVKRLVKRQLLRRDRDNLGEMLGSLLKWIVILLGFLLAATIVVPTLNPGDMIAGLGVSSVAIGFAFKDILQNWLAGLLLLLRKPFEVNDQIEASGFVGTVERIETRATLIKTFDGQRVVIPNSDIYTNAVLVKTAFDKRRSQYEVGIGYGDDIEEACEIIRKAIEQIEEIEKDPAPSVLAWELAASWVTIRIQWWTNIHRSDMAEVRASVIIAIKRALDGAHIDMPYNTQVTLLHDQTETTDGDRGAQREGWPAPKEGTTQPRWRMQQNASNLNHDKSD</sequence>
<keyword evidence="7" id="KW-0406">Ion transport</keyword>
<evidence type="ECO:0000313" key="11">
    <source>
        <dbReference type="EMBL" id="SFL27816.1"/>
    </source>
</evidence>
<dbReference type="PANTHER" id="PTHR30221:SF1">
    <property type="entry name" value="SMALL-CONDUCTANCE MECHANOSENSITIVE CHANNEL"/>
    <property type="match status" value="1"/>
</dbReference>
<dbReference type="InterPro" id="IPR006685">
    <property type="entry name" value="MscS_channel_2nd"/>
</dbReference>
<comment type="similarity">
    <text evidence="2 7">Belongs to the MscS (TC 1.A.23) family.</text>
</comment>
<evidence type="ECO:0000256" key="8">
    <source>
        <dbReference type="SAM" id="MobiDB-lite"/>
    </source>
</evidence>
<evidence type="ECO:0000256" key="3">
    <source>
        <dbReference type="ARBA" id="ARBA00022475"/>
    </source>
</evidence>
<dbReference type="AlphaFoldDB" id="A0A1I4GFC1"/>
<dbReference type="Gene3D" id="1.10.287.1260">
    <property type="match status" value="1"/>
</dbReference>
<evidence type="ECO:0000256" key="4">
    <source>
        <dbReference type="ARBA" id="ARBA00022692"/>
    </source>
</evidence>
<feature type="compositionally biased region" description="Basic and acidic residues" evidence="8">
    <location>
        <begin position="312"/>
        <end position="321"/>
    </location>
</feature>
<feature type="compositionally biased region" description="Polar residues" evidence="8">
    <location>
        <begin position="11"/>
        <end position="21"/>
    </location>
</feature>
<dbReference type="InterPro" id="IPR011014">
    <property type="entry name" value="MscS_channel_TM-2"/>
</dbReference>
<dbReference type="SUPFAM" id="SSF82689">
    <property type="entry name" value="Mechanosensitive channel protein MscS (YggB), C-terminal domain"/>
    <property type="match status" value="1"/>
</dbReference>
<comment type="subunit">
    <text evidence="7">Homoheptamer.</text>
</comment>
<protein>
    <recommendedName>
        <fullName evidence="7">Small-conductance mechanosensitive channel</fullName>
    </recommendedName>
</protein>
<keyword evidence="3" id="KW-1003">Cell membrane</keyword>
<evidence type="ECO:0000313" key="12">
    <source>
        <dbReference type="Proteomes" id="UP000199533"/>
    </source>
</evidence>
<feature type="transmembrane region" description="Helical" evidence="7">
    <location>
        <begin position="98"/>
        <end position="119"/>
    </location>
</feature>
<dbReference type="PANTHER" id="PTHR30221">
    <property type="entry name" value="SMALL-CONDUCTANCE MECHANOSENSITIVE CHANNEL"/>
    <property type="match status" value="1"/>
</dbReference>
<dbReference type="EMBL" id="FOSP01000052">
    <property type="protein sequence ID" value="SFL27816.1"/>
    <property type="molecule type" value="Genomic_DNA"/>
</dbReference>
<dbReference type="Gene3D" id="2.30.30.60">
    <property type="match status" value="1"/>
</dbReference>
<dbReference type="Pfam" id="PF21082">
    <property type="entry name" value="MS_channel_3rd"/>
    <property type="match status" value="1"/>
</dbReference>
<dbReference type="InterPro" id="IPR049278">
    <property type="entry name" value="MS_channel_C"/>
</dbReference>
<dbReference type="Pfam" id="PF05552">
    <property type="entry name" value="MS_channel_1st_1"/>
    <property type="match status" value="1"/>
</dbReference>
<dbReference type="InterPro" id="IPR011066">
    <property type="entry name" value="MscS_channel_C_sf"/>
</dbReference>
<evidence type="ECO:0000256" key="5">
    <source>
        <dbReference type="ARBA" id="ARBA00022989"/>
    </source>
</evidence>
<evidence type="ECO:0000259" key="10">
    <source>
        <dbReference type="Pfam" id="PF21082"/>
    </source>
</evidence>
<dbReference type="GO" id="GO:0005886">
    <property type="term" value="C:plasma membrane"/>
    <property type="evidence" value="ECO:0007669"/>
    <property type="project" value="UniProtKB-SubCell"/>
</dbReference>
<dbReference type="RefSeq" id="WP_090703102.1">
    <property type="nucleotide sequence ID" value="NZ_FOSP01000052.1"/>
</dbReference>
<feature type="domain" description="Mechanosensitive ion channel MscS C-terminal" evidence="10">
    <location>
        <begin position="216"/>
        <end position="298"/>
    </location>
</feature>
<gene>
    <name evidence="11" type="ORF">SAMN05216302_10526</name>
</gene>
<dbReference type="OrthoDB" id="9793781at2"/>
<dbReference type="InterPro" id="IPR023408">
    <property type="entry name" value="MscS_beta-dom_sf"/>
</dbReference>
<keyword evidence="12" id="KW-1185">Reference proteome</keyword>
<feature type="compositionally biased region" description="Basic and acidic residues" evidence="8">
    <location>
        <begin position="1"/>
        <end position="10"/>
    </location>
</feature>
<dbReference type="Proteomes" id="UP000199533">
    <property type="component" value="Unassembled WGS sequence"/>
</dbReference>
<dbReference type="Gene3D" id="3.30.70.100">
    <property type="match status" value="1"/>
</dbReference>
<dbReference type="InterPro" id="IPR045275">
    <property type="entry name" value="MscS_archaea/bacteria_type"/>
</dbReference>
<proteinExistence type="inferred from homology"/>
<feature type="transmembrane region" description="Helical" evidence="7">
    <location>
        <begin position="58"/>
        <end position="78"/>
    </location>
</feature>
<dbReference type="SUPFAM" id="SSF82861">
    <property type="entry name" value="Mechanosensitive channel protein MscS (YggB), transmembrane region"/>
    <property type="match status" value="1"/>
</dbReference>
<feature type="domain" description="Mechanosensitive ion channel MscS" evidence="9">
    <location>
        <begin position="141"/>
        <end position="203"/>
    </location>
</feature>
<keyword evidence="5 7" id="KW-1133">Transmembrane helix</keyword>
<evidence type="ECO:0000256" key="7">
    <source>
        <dbReference type="RuleBase" id="RU369025"/>
    </source>
</evidence>
<keyword evidence="7" id="KW-0997">Cell inner membrane</keyword>
<reference evidence="12" key="1">
    <citation type="submission" date="2016-10" db="EMBL/GenBank/DDBJ databases">
        <authorList>
            <person name="Varghese N."/>
            <person name="Submissions S."/>
        </authorList>
    </citation>
    <scope>NUCLEOTIDE SEQUENCE [LARGE SCALE GENOMIC DNA]</scope>
    <source>
        <strain evidence="12">Nm69</strain>
    </source>
</reference>
<accession>A0A1I4GFC1</accession>
<feature type="region of interest" description="Disordered" evidence="8">
    <location>
        <begin position="1"/>
        <end position="25"/>
    </location>
</feature>
<dbReference type="GO" id="GO:0008381">
    <property type="term" value="F:mechanosensitive monoatomic ion channel activity"/>
    <property type="evidence" value="ECO:0007669"/>
    <property type="project" value="InterPro"/>
</dbReference>
<dbReference type="InterPro" id="IPR008910">
    <property type="entry name" value="MSC_TM_helix"/>
</dbReference>
<evidence type="ECO:0000256" key="1">
    <source>
        <dbReference type="ARBA" id="ARBA00004651"/>
    </source>
</evidence>
<organism evidence="11 12">
    <name type="scientific">Nitrosomonas aestuarii</name>
    <dbReference type="NCBI Taxonomy" id="52441"/>
    <lineage>
        <taxon>Bacteria</taxon>
        <taxon>Pseudomonadati</taxon>
        <taxon>Pseudomonadota</taxon>
        <taxon>Betaproteobacteria</taxon>
        <taxon>Nitrosomonadales</taxon>
        <taxon>Nitrosomonadaceae</taxon>
        <taxon>Nitrosomonas</taxon>
    </lineage>
</organism>
<feature type="compositionally biased region" description="Polar residues" evidence="8">
    <location>
        <begin position="331"/>
        <end position="346"/>
    </location>
</feature>
<comment type="caution">
    <text evidence="7">Lacks conserved residue(s) required for the propagation of feature annotation.</text>
</comment>
<comment type="function">
    <text evidence="7">Mechanosensitive channel that participates in the regulation of osmotic pressure changes within the cell, opening in response to stretch forces in the membrane lipid bilayer, without the need for other proteins. Contributes to normal resistance to hypoosmotic shock. Forms an ion channel of 1.0 nanosiemens conductance with a slight preference for anions.</text>
</comment>